<dbReference type="PANTHER" id="PTHR30348">
    <property type="entry name" value="UNCHARACTERIZED PROTEIN YECE"/>
    <property type="match status" value="1"/>
</dbReference>
<comment type="caution">
    <text evidence="1">The sequence shown here is derived from an EMBL/GenBank/DDBJ whole genome shotgun (WGS) entry which is preliminary data.</text>
</comment>
<dbReference type="InterPro" id="IPR036520">
    <property type="entry name" value="UPF0759_sf"/>
</dbReference>
<dbReference type="InterPro" id="IPR002763">
    <property type="entry name" value="DUF72"/>
</dbReference>
<dbReference type="Pfam" id="PF01904">
    <property type="entry name" value="DUF72"/>
    <property type="match status" value="1"/>
</dbReference>
<evidence type="ECO:0008006" key="3">
    <source>
        <dbReference type="Google" id="ProtNLM"/>
    </source>
</evidence>
<dbReference type="Proteomes" id="UP000051012">
    <property type="component" value="Unassembled WGS sequence"/>
</dbReference>
<sequence length="233" mass="27878">MKIFVGTSGWYYEWNKDLTLDWYIAHSGLNAIELNASFYRFPFPNQVKAWARKGKMLHWVIKVNRLITHQFKFSTRAVTTWQRFNNLFSEMHAMIDYFLFQLPPNLSSKTMTKIENFLKKTKVIHKCALEPRHESWFTNDVIAWAQSLGITWVSIDAPVFTRDVFKTTDTVYVRIHGRTDWYRHNYTDKELREIGKRVYAVKPKTMFMFFNNNHNMLKNAQKMKKIMETIGEK</sequence>
<dbReference type="SUPFAM" id="SSF117396">
    <property type="entry name" value="TM1631-like"/>
    <property type="match status" value="1"/>
</dbReference>
<evidence type="ECO:0000313" key="2">
    <source>
        <dbReference type="Proteomes" id="UP000051012"/>
    </source>
</evidence>
<dbReference type="AlphaFoldDB" id="A0A0S7YC51"/>
<dbReference type="EMBL" id="LJNI01000112">
    <property type="protein sequence ID" value="KPJ71931.1"/>
    <property type="molecule type" value="Genomic_DNA"/>
</dbReference>
<name>A0A0S7YC51_UNCT6</name>
<protein>
    <recommendedName>
        <fullName evidence="3">DUF72 domain-containing protein</fullName>
    </recommendedName>
</protein>
<gene>
    <name evidence="1" type="ORF">AMJ52_08065</name>
</gene>
<dbReference type="PATRIC" id="fig|1703772.3.peg.471"/>
<proteinExistence type="predicted"/>
<dbReference type="Gene3D" id="3.20.20.410">
    <property type="entry name" value="Protein of unknown function UPF0759"/>
    <property type="match status" value="1"/>
</dbReference>
<organism evidence="1 2">
    <name type="scientific">candidate division TA06 bacterium DG_78</name>
    <dbReference type="NCBI Taxonomy" id="1703772"/>
    <lineage>
        <taxon>Bacteria</taxon>
        <taxon>Bacteria division TA06</taxon>
    </lineage>
</organism>
<accession>A0A0S7YC51</accession>
<evidence type="ECO:0000313" key="1">
    <source>
        <dbReference type="EMBL" id="KPJ71931.1"/>
    </source>
</evidence>
<reference evidence="1 2" key="1">
    <citation type="journal article" date="2015" name="Microbiome">
        <title>Genomic resolution of linkages in carbon, nitrogen, and sulfur cycling among widespread estuary sediment bacteria.</title>
        <authorList>
            <person name="Baker B.J."/>
            <person name="Lazar C.S."/>
            <person name="Teske A.P."/>
            <person name="Dick G.J."/>
        </authorList>
    </citation>
    <scope>NUCLEOTIDE SEQUENCE [LARGE SCALE GENOMIC DNA]</scope>
    <source>
        <strain evidence="1">DG_78</strain>
    </source>
</reference>
<dbReference type="PANTHER" id="PTHR30348:SF4">
    <property type="entry name" value="DUF72 DOMAIN-CONTAINING PROTEIN"/>
    <property type="match status" value="1"/>
</dbReference>